<keyword evidence="1" id="KW-0472">Membrane</keyword>
<keyword evidence="1" id="KW-1133">Transmembrane helix</keyword>
<keyword evidence="3" id="KW-1185">Reference proteome</keyword>
<dbReference type="Proteomes" id="UP001232001">
    <property type="component" value="Chromosome"/>
</dbReference>
<name>A0ABY8KYV3_9FLAO</name>
<keyword evidence="1" id="KW-0812">Transmembrane</keyword>
<feature type="transmembrane region" description="Helical" evidence="1">
    <location>
        <begin position="15"/>
        <end position="34"/>
    </location>
</feature>
<dbReference type="Pfam" id="PF08695">
    <property type="entry name" value="Coa1"/>
    <property type="match status" value="1"/>
</dbReference>
<sequence length="145" mass="16326">MNEREQKKISRRKRLWFTPLTGCLGVFISIFLRIKAVFFGAPKIISKATPFEYAIEQAFKNETVIENLGQSIEKYGTPSGNTSITSDGGNVDISIPIRGDKGEGTLIVKGIRVNGEWVYKDLYVVVTRTQEEINLLEKERALETV</sequence>
<gene>
    <name evidence="2" type="ORF">P8625_09860</name>
</gene>
<evidence type="ECO:0000313" key="3">
    <source>
        <dbReference type="Proteomes" id="UP001232001"/>
    </source>
</evidence>
<evidence type="ECO:0000313" key="2">
    <source>
        <dbReference type="EMBL" id="WGH74412.1"/>
    </source>
</evidence>
<accession>A0ABY8KYV3</accession>
<dbReference type="InterPro" id="IPR014807">
    <property type="entry name" value="Coa1"/>
</dbReference>
<evidence type="ECO:0000256" key="1">
    <source>
        <dbReference type="SAM" id="Phobius"/>
    </source>
</evidence>
<reference evidence="2 3" key="1">
    <citation type="submission" date="2023-04" db="EMBL/GenBank/DDBJ databases">
        <title>Tenacibaculum tangerinum sp. nov., isolated from sea tidal flat of South Korea.</title>
        <authorList>
            <person name="Lee S.H."/>
            <person name="Kim J.-J."/>
        </authorList>
    </citation>
    <scope>NUCLEOTIDE SEQUENCE [LARGE SCALE GENOMIC DNA]</scope>
    <source>
        <strain evidence="2 3">GRR-S3-23</strain>
    </source>
</reference>
<protein>
    <submittedName>
        <fullName evidence="2">Cytochrome c oxidase assembly factor Coa1 family protein</fullName>
    </submittedName>
</protein>
<dbReference type="EMBL" id="CP122539">
    <property type="protein sequence ID" value="WGH74412.1"/>
    <property type="molecule type" value="Genomic_DNA"/>
</dbReference>
<dbReference type="RefSeq" id="WP_279650293.1">
    <property type="nucleotide sequence ID" value="NZ_CP122539.1"/>
</dbReference>
<organism evidence="2 3">
    <name type="scientific">Tenacibaculum tangerinum</name>
    <dbReference type="NCBI Taxonomy" id="3038772"/>
    <lineage>
        <taxon>Bacteria</taxon>
        <taxon>Pseudomonadati</taxon>
        <taxon>Bacteroidota</taxon>
        <taxon>Flavobacteriia</taxon>
        <taxon>Flavobacteriales</taxon>
        <taxon>Flavobacteriaceae</taxon>
        <taxon>Tenacibaculum</taxon>
    </lineage>
</organism>
<proteinExistence type="predicted"/>